<dbReference type="InterPro" id="IPR010978">
    <property type="entry name" value="tRNA-bd_arm"/>
</dbReference>
<dbReference type="EMBL" id="CABITT030000002">
    <property type="protein sequence ID" value="VVA95784.1"/>
    <property type="molecule type" value="Genomic_DNA"/>
</dbReference>
<evidence type="ECO:0000313" key="2">
    <source>
        <dbReference type="EMBL" id="VVA95784.1"/>
    </source>
</evidence>
<dbReference type="OrthoDB" id="10264585at2759"/>
<accession>A0A565B3V5</accession>
<evidence type="ECO:0000313" key="3">
    <source>
        <dbReference type="Proteomes" id="UP000489600"/>
    </source>
</evidence>
<name>A0A565B3V5_9BRAS</name>
<dbReference type="SUPFAM" id="SSF55681">
    <property type="entry name" value="Class II aaRS and biotin synthetases"/>
    <property type="match status" value="1"/>
</dbReference>
<evidence type="ECO:0000259" key="1">
    <source>
        <dbReference type="Pfam" id="PF02403"/>
    </source>
</evidence>
<dbReference type="InterPro" id="IPR042103">
    <property type="entry name" value="SerRS_1_N_sf"/>
</dbReference>
<dbReference type="SUPFAM" id="SSF46589">
    <property type="entry name" value="tRNA-binding arm"/>
    <property type="match status" value="1"/>
</dbReference>
<dbReference type="Gene3D" id="1.10.287.40">
    <property type="entry name" value="Serine-tRNA synthetase, tRNA binding domain"/>
    <property type="match status" value="1"/>
</dbReference>
<keyword evidence="3" id="KW-1185">Reference proteome</keyword>
<organism evidence="2 3">
    <name type="scientific">Arabis nemorensis</name>
    <dbReference type="NCBI Taxonomy" id="586526"/>
    <lineage>
        <taxon>Eukaryota</taxon>
        <taxon>Viridiplantae</taxon>
        <taxon>Streptophyta</taxon>
        <taxon>Embryophyta</taxon>
        <taxon>Tracheophyta</taxon>
        <taxon>Spermatophyta</taxon>
        <taxon>Magnoliopsida</taxon>
        <taxon>eudicotyledons</taxon>
        <taxon>Gunneridae</taxon>
        <taxon>Pentapetalae</taxon>
        <taxon>rosids</taxon>
        <taxon>malvids</taxon>
        <taxon>Brassicales</taxon>
        <taxon>Brassicaceae</taxon>
        <taxon>Arabideae</taxon>
        <taxon>Arabis</taxon>
    </lineage>
</organism>
<dbReference type="GO" id="GO:0005524">
    <property type="term" value="F:ATP binding"/>
    <property type="evidence" value="ECO:0007669"/>
    <property type="project" value="InterPro"/>
</dbReference>
<dbReference type="Proteomes" id="UP000489600">
    <property type="component" value="Unassembled WGS sequence"/>
</dbReference>
<dbReference type="GO" id="GO:0004828">
    <property type="term" value="F:serine-tRNA ligase activity"/>
    <property type="evidence" value="ECO:0007669"/>
    <property type="project" value="InterPro"/>
</dbReference>
<comment type="caution">
    <text evidence="2">The sequence shown here is derived from an EMBL/GenBank/DDBJ whole genome shotgun (WGS) entry which is preliminary data.</text>
</comment>
<dbReference type="PANTHER" id="PTHR11778">
    <property type="entry name" value="SERYL-TRNA SYNTHETASE"/>
    <property type="match status" value="1"/>
</dbReference>
<dbReference type="InterPro" id="IPR002317">
    <property type="entry name" value="Ser-tRNA-ligase_type_1"/>
</dbReference>
<gene>
    <name evidence="2" type="ORF">ANE_LOCUS6229</name>
</gene>
<dbReference type="InterPro" id="IPR045864">
    <property type="entry name" value="aa-tRNA-synth_II/BPL/LPL"/>
</dbReference>
<proteinExistence type="predicted"/>
<reference evidence="2" key="1">
    <citation type="submission" date="2019-07" db="EMBL/GenBank/DDBJ databases">
        <authorList>
            <person name="Dittberner H."/>
        </authorList>
    </citation>
    <scope>NUCLEOTIDE SEQUENCE [LARGE SCALE GENOMIC DNA]</scope>
</reference>
<dbReference type="Pfam" id="PF02403">
    <property type="entry name" value="Seryl_tRNA_N"/>
    <property type="match status" value="1"/>
</dbReference>
<protein>
    <recommendedName>
        <fullName evidence="1">Serine-tRNA synthetase type1 N-terminal domain-containing protein</fullName>
    </recommendedName>
</protein>
<dbReference type="AlphaFoldDB" id="A0A565B3V5"/>
<feature type="domain" description="Serine-tRNA synthetase type1 N-terminal" evidence="1">
    <location>
        <begin position="1"/>
        <end position="89"/>
    </location>
</feature>
<sequence>MVDIDLFRENPEIIRASQRRRFASVDLVDEIIKLDKEWRQGKYESDGIRKDFNKLNKEVAKLKTIIKQRSTEKEATVGEVFAALEAKLELVPFPLLSFFQVWGDQTRAALLNHVDLVDRLHYLDTEGGVKVAGARAFFLGGDGALLKRGLTNFALNLLRKKGYREEHPPLFMNKAVMAKCAQLSQFDEELYKVTGEGDDKYLIATSEQPLCARHQDKCIHPTKLPIRYIHGRSDVFAFQRCATSRERRLSP</sequence>
<dbReference type="Gene3D" id="3.30.930.10">
    <property type="entry name" value="Bira Bifunctional Protein, Domain 2"/>
    <property type="match status" value="1"/>
</dbReference>
<dbReference type="InterPro" id="IPR015866">
    <property type="entry name" value="Ser-tRNA-synth_1_N"/>
</dbReference>
<dbReference type="GO" id="GO:0006434">
    <property type="term" value="P:seryl-tRNA aminoacylation"/>
    <property type="evidence" value="ECO:0007669"/>
    <property type="project" value="InterPro"/>
</dbReference>